<name>A0A0M3HIR2_ASCLU</name>
<evidence type="ECO:0000313" key="1">
    <source>
        <dbReference type="Proteomes" id="UP000036681"/>
    </source>
</evidence>
<keyword evidence="1" id="KW-1185">Reference proteome</keyword>
<dbReference type="WBParaSite" id="ALUE_0000140701-mRNA-1">
    <property type="protein sequence ID" value="ALUE_0000140701-mRNA-1"/>
    <property type="gene ID" value="ALUE_0000140701"/>
</dbReference>
<protein>
    <submittedName>
        <fullName evidence="2">Ovule protein</fullName>
    </submittedName>
</protein>
<accession>A0A0M3HIR2</accession>
<reference evidence="2" key="1">
    <citation type="submission" date="2017-02" db="UniProtKB">
        <authorList>
            <consortium name="WormBaseParasite"/>
        </authorList>
    </citation>
    <scope>IDENTIFICATION</scope>
</reference>
<organism evidence="1 2">
    <name type="scientific">Ascaris lumbricoides</name>
    <name type="common">Giant roundworm</name>
    <dbReference type="NCBI Taxonomy" id="6252"/>
    <lineage>
        <taxon>Eukaryota</taxon>
        <taxon>Metazoa</taxon>
        <taxon>Ecdysozoa</taxon>
        <taxon>Nematoda</taxon>
        <taxon>Chromadorea</taxon>
        <taxon>Rhabditida</taxon>
        <taxon>Spirurina</taxon>
        <taxon>Ascaridomorpha</taxon>
        <taxon>Ascaridoidea</taxon>
        <taxon>Ascarididae</taxon>
        <taxon>Ascaris</taxon>
    </lineage>
</organism>
<sequence>LVVQLQLLDLTKIRDHDPNRPLSLQVAPLLLVIDHCSIMLHDTEFLECEQLQLFVIPYLLYISYVHSNPLPYNMDHREFVMLISVFSLKS</sequence>
<evidence type="ECO:0000313" key="2">
    <source>
        <dbReference type="WBParaSite" id="ALUE_0000140701-mRNA-1"/>
    </source>
</evidence>
<dbReference type="Proteomes" id="UP000036681">
    <property type="component" value="Unplaced"/>
</dbReference>
<dbReference type="AlphaFoldDB" id="A0A0M3HIR2"/>
<proteinExistence type="predicted"/>